<dbReference type="EMBL" id="JAFBIL020000003">
    <property type="protein sequence ID" value="MBZ2207154.1"/>
    <property type="molecule type" value="Genomic_DNA"/>
</dbReference>
<accession>A0ABS7SMI2</accession>
<keyword evidence="1" id="KW-1133">Transmembrane helix</keyword>
<name>A0ABS7SMI2_9BURK</name>
<feature type="transmembrane region" description="Helical" evidence="1">
    <location>
        <begin position="41"/>
        <end position="66"/>
    </location>
</feature>
<comment type="caution">
    <text evidence="2">The sequence shown here is derived from an EMBL/GenBank/DDBJ whole genome shotgun (WGS) entry which is preliminary data.</text>
</comment>
<dbReference type="Proteomes" id="UP000809349">
    <property type="component" value="Unassembled WGS sequence"/>
</dbReference>
<evidence type="ECO:0000313" key="2">
    <source>
        <dbReference type="EMBL" id="MBZ2207154.1"/>
    </source>
</evidence>
<reference evidence="2 3" key="1">
    <citation type="submission" date="2021-08" db="EMBL/GenBank/DDBJ databases">
        <title>Massilia sp. R798.</title>
        <authorList>
            <person name="Baek J.H."/>
            <person name="Jung H.S."/>
            <person name="Kim K.R."/>
            <person name="Jeon C.O."/>
        </authorList>
    </citation>
    <scope>NUCLEOTIDE SEQUENCE [LARGE SCALE GENOMIC DNA]</scope>
    <source>
        <strain evidence="2 3">R798</strain>
    </source>
</reference>
<keyword evidence="1" id="KW-0812">Transmembrane</keyword>
<feature type="transmembrane region" description="Helical" evidence="1">
    <location>
        <begin position="12"/>
        <end position="35"/>
    </location>
</feature>
<evidence type="ECO:0000313" key="3">
    <source>
        <dbReference type="Proteomes" id="UP000809349"/>
    </source>
</evidence>
<proteinExistence type="predicted"/>
<sequence length="110" mass="11948">MDKLTDTDAYRVLRATGIVVLAAAGVLLVLVRVLAFFPLLWLRMLVLPITNFCAVASLGALCIAALIHPDSTLLLRLGLFSFGAFMAGWLYDSLLLFLSPSPIILDSRVD</sequence>
<organism evidence="2 3">
    <name type="scientific">Massilia soli</name>
    <dbReference type="NCBI Taxonomy" id="2792854"/>
    <lineage>
        <taxon>Bacteria</taxon>
        <taxon>Pseudomonadati</taxon>
        <taxon>Pseudomonadota</taxon>
        <taxon>Betaproteobacteria</taxon>
        <taxon>Burkholderiales</taxon>
        <taxon>Oxalobacteraceae</taxon>
        <taxon>Telluria group</taxon>
        <taxon>Massilia</taxon>
    </lineage>
</organism>
<dbReference type="RefSeq" id="WP_223467657.1">
    <property type="nucleotide sequence ID" value="NZ_JAFBIL020000003.1"/>
</dbReference>
<gene>
    <name evidence="2" type="ORF">I4X03_007760</name>
</gene>
<keyword evidence="1" id="KW-0472">Membrane</keyword>
<evidence type="ECO:0000256" key="1">
    <source>
        <dbReference type="SAM" id="Phobius"/>
    </source>
</evidence>
<keyword evidence="3" id="KW-1185">Reference proteome</keyword>
<feature type="transmembrane region" description="Helical" evidence="1">
    <location>
        <begin position="73"/>
        <end position="91"/>
    </location>
</feature>
<protein>
    <submittedName>
        <fullName evidence="2">Uncharacterized protein</fullName>
    </submittedName>
</protein>